<dbReference type="EMBL" id="NFKK01000008">
    <property type="protein sequence ID" value="OUP52693.1"/>
    <property type="molecule type" value="Genomic_DNA"/>
</dbReference>
<dbReference type="PANTHER" id="PTHR33164">
    <property type="entry name" value="TRANSCRIPTIONAL REGULATOR, MARR FAMILY"/>
    <property type="match status" value="1"/>
</dbReference>
<dbReference type="SMART" id="SM00347">
    <property type="entry name" value="HTH_MARR"/>
    <property type="match status" value="1"/>
</dbReference>
<dbReference type="GO" id="GO:0006950">
    <property type="term" value="P:response to stress"/>
    <property type="evidence" value="ECO:0007669"/>
    <property type="project" value="TreeGrafter"/>
</dbReference>
<gene>
    <name evidence="2" type="ORF">B5F17_08290</name>
</gene>
<dbReference type="AlphaFoldDB" id="A0A1Y4L7F2"/>
<dbReference type="Proteomes" id="UP000195897">
    <property type="component" value="Unassembled WGS sequence"/>
</dbReference>
<proteinExistence type="predicted"/>
<dbReference type="Gene3D" id="1.10.10.10">
    <property type="entry name" value="Winged helix-like DNA-binding domain superfamily/Winged helix DNA-binding domain"/>
    <property type="match status" value="1"/>
</dbReference>
<dbReference type="InterPro" id="IPR039422">
    <property type="entry name" value="MarR/SlyA-like"/>
</dbReference>
<dbReference type="SUPFAM" id="SSF46785">
    <property type="entry name" value="Winged helix' DNA-binding domain"/>
    <property type="match status" value="1"/>
</dbReference>
<dbReference type="PROSITE" id="PS50995">
    <property type="entry name" value="HTH_MARR_2"/>
    <property type="match status" value="1"/>
</dbReference>
<comment type="caution">
    <text evidence="2">The sequence shown here is derived from an EMBL/GenBank/DDBJ whole genome shotgun (WGS) entry which is preliminary data.</text>
</comment>
<feature type="domain" description="HTH marR-type" evidence="1">
    <location>
        <begin position="48"/>
        <end position="192"/>
    </location>
</feature>
<name>A0A1Y4L7F2_9FIRM</name>
<dbReference type="InterPro" id="IPR000835">
    <property type="entry name" value="HTH_MarR-typ"/>
</dbReference>
<reference evidence="3" key="1">
    <citation type="submission" date="2017-04" db="EMBL/GenBank/DDBJ databases">
        <title>Function of individual gut microbiota members based on whole genome sequencing of pure cultures obtained from chicken caecum.</title>
        <authorList>
            <person name="Medvecky M."/>
            <person name="Cejkova D."/>
            <person name="Polansky O."/>
            <person name="Karasova D."/>
            <person name="Kubasova T."/>
            <person name="Cizek A."/>
            <person name="Rychlik I."/>
        </authorList>
    </citation>
    <scope>NUCLEOTIDE SEQUENCE [LARGE SCALE GENOMIC DNA]</scope>
    <source>
        <strain evidence="3">An180</strain>
    </source>
</reference>
<accession>A0A1Y4L7F2</accession>
<protein>
    <recommendedName>
        <fullName evidence="1">HTH marR-type domain-containing protein</fullName>
    </recommendedName>
</protein>
<evidence type="ECO:0000313" key="3">
    <source>
        <dbReference type="Proteomes" id="UP000195897"/>
    </source>
</evidence>
<dbReference type="GO" id="GO:0003700">
    <property type="term" value="F:DNA-binding transcription factor activity"/>
    <property type="evidence" value="ECO:0007669"/>
    <property type="project" value="InterPro"/>
</dbReference>
<organism evidence="2 3">
    <name type="scientific">Butyricicoccus pullicaecorum</name>
    <dbReference type="NCBI Taxonomy" id="501571"/>
    <lineage>
        <taxon>Bacteria</taxon>
        <taxon>Bacillati</taxon>
        <taxon>Bacillota</taxon>
        <taxon>Clostridia</taxon>
        <taxon>Eubacteriales</taxon>
        <taxon>Butyricicoccaceae</taxon>
        <taxon>Butyricicoccus</taxon>
    </lineage>
</organism>
<sequence>MIIACILHGYPSYRSLFMLSVYQKMAAKTRSRQRLTATDGHDRISPKSDEIRRTSVMLHEEVMEHYELWCELNQVYADWCRAHGVSIHRLTVLEALWFQQKTGCTLRSLQDRLYLPKQTIHTIVDGLVKEGYLERHPSPEDKRTKVLRLTESGLAYAKTQVAPMYEWEGKAMRQLAPADRAVMLRTYKQLIDALRTGFEEEDSV</sequence>
<evidence type="ECO:0000313" key="2">
    <source>
        <dbReference type="EMBL" id="OUP52693.1"/>
    </source>
</evidence>
<dbReference type="Pfam" id="PF12802">
    <property type="entry name" value="MarR_2"/>
    <property type="match status" value="1"/>
</dbReference>
<evidence type="ECO:0000259" key="1">
    <source>
        <dbReference type="PROSITE" id="PS50995"/>
    </source>
</evidence>
<dbReference type="InterPro" id="IPR036388">
    <property type="entry name" value="WH-like_DNA-bd_sf"/>
</dbReference>
<dbReference type="InterPro" id="IPR036390">
    <property type="entry name" value="WH_DNA-bd_sf"/>
</dbReference>
<dbReference type="PANTHER" id="PTHR33164:SF57">
    <property type="entry name" value="MARR-FAMILY TRANSCRIPTIONAL REGULATOR"/>
    <property type="match status" value="1"/>
</dbReference>